<feature type="transmembrane region" description="Helical" evidence="5">
    <location>
        <begin position="6"/>
        <end position="26"/>
    </location>
</feature>
<dbReference type="InterPro" id="IPR051533">
    <property type="entry name" value="WaaL-like"/>
</dbReference>
<dbReference type="AlphaFoldDB" id="A0A840FIW0"/>
<comment type="subcellular location">
    <subcellularLocation>
        <location evidence="1">Membrane</location>
        <topology evidence="1">Multi-pass membrane protein</topology>
    </subcellularLocation>
</comment>
<name>A0A840FIW0_9SPHN</name>
<evidence type="ECO:0000313" key="8">
    <source>
        <dbReference type="Proteomes" id="UP000529795"/>
    </source>
</evidence>
<keyword evidence="8" id="KW-1185">Reference proteome</keyword>
<feature type="transmembrane region" description="Helical" evidence="5">
    <location>
        <begin position="92"/>
        <end position="110"/>
    </location>
</feature>
<evidence type="ECO:0000256" key="3">
    <source>
        <dbReference type="ARBA" id="ARBA00022989"/>
    </source>
</evidence>
<keyword evidence="2 5" id="KW-0812">Transmembrane</keyword>
<evidence type="ECO:0000256" key="2">
    <source>
        <dbReference type="ARBA" id="ARBA00022692"/>
    </source>
</evidence>
<gene>
    <name evidence="7" type="ORF">GGQ80_001804</name>
</gene>
<evidence type="ECO:0000313" key="7">
    <source>
        <dbReference type="EMBL" id="MBB4153898.1"/>
    </source>
</evidence>
<sequence>MTDGRFVLFAKILILAVAALPAIHLIPLPVTMWTALPGRAPALAILAAIGASPAPHPLSLDPAATLAAGLELIPGIAFFWAATRLSPQRQRALLAIVILVALVSALLGAFQRATGAVTIFADAHAPFGPGLFVNRNHQATLLLVAIVLTPAVMGPRRRAAIPIVLLLFAGGIVATTSRAGLALLLPALAIAALLSVERRPRPRDVAIGGVALAVAVAAAWASGAVQLVATRFADGSERYAFWQATLAATRDFWPWGSGIATFDKIFPLYESDALIGPYRIPAAHNDFLQLLLEGGLPALVLIVAGIGLLTAAAHAARRRSLGQAAAAGLAILLIHSALDFPLRMMALSAVFGLLSGILLSAADRRGTAS</sequence>
<evidence type="ECO:0000256" key="5">
    <source>
        <dbReference type="SAM" id="Phobius"/>
    </source>
</evidence>
<feature type="transmembrane region" description="Helical" evidence="5">
    <location>
        <begin position="205"/>
        <end position="229"/>
    </location>
</feature>
<keyword evidence="3 5" id="KW-1133">Transmembrane helix</keyword>
<feature type="transmembrane region" description="Helical" evidence="5">
    <location>
        <begin position="63"/>
        <end position="80"/>
    </location>
</feature>
<protein>
    <submittedName>
        <fullName evidence="7">O-antigen ligase</fullName>
    </submittedName>
</protein>
<feature type="transmembrane region" description="Helical" evidence="5">
    <location>
        <begin position="344"/>
        <end position="362"/>
    </location>
</feature>
<dbReference type="PANTHER" id="PTHR37422:SF23">
    <property type="entry name" value="TEICHURONIC ACID BIOSYNTHESIS PROTEIN TUAE"/>
    <property type="match status" value="1"/>
</dbReference>
<evidence type="ECO:0000256" key="1">
    <source>
        <dbReference type="ARBA" id="ARBA00004141"/>
    </source>
</evidence>
<keyword evidence="4 5" id="KW-0472">Membrane</keyword>
<feature type="domain" description="O-antigen ligase-related" evidence="6">
    <location>
        <begin position="164"/>
        <end position="303"/>
    </location>
</feature>
<dbReference type="GO" id="GO:0016020">
    <property type="term" value="C:membrane"/>
    <property type="evidence" value="ECO:0007669"/>
    <property type="project" value="UniProtKB-SubCell"/>
</dbReference>
<dbReference type="Pfam" id="PF04932">
    <property type="entry name" value="Wzy_C"/>
    <property type="match status" value="1"/>
</dbReference>
<comment type="caution">
    <text evidence="7">The sequence shown here is derived from an EMBL/GenBank/DDBJ whole genome shotgun (WGS) entry which is preliminary data.</text>
</comment>
<dbReference type="EMBL" id="JACIEV010000004">
    <property type="protein sequence ID" value="MBB4153898.1"/>
    <property type="molecule type" value="Genomic_DNA"/>
</dbReference>
<feature type="transmembrane region" description="Helical" evidence="5">
    <location>
        <begin position="294"/>
        <end position="313"/>
    </location>
</feature>
<accession>A0A840FIW0</accession>
<dbReference type="RefSeq" id="WP_183983887.1">
    <property type="nucleotide sequence ID" value="NZ_JACIEV010000004.1"/>
</dbReference>
<dbReference type="GO" id="GO:0016874">
    <property type="term" value="F:ligase activity"/>
    <property type="evidence" value="ECO:0007669"/>
    <property type="project" value="UniProtKB-KW"/>
</dbReference>
<feature type="transmembrane region" description="Helical" evidence="5">
    <location>
        <begin position="320"/>
        <end position="338"/>
    </location>
</feature>
<dbReference type="Proteomes" id="UP000529795">
    <property type="component" value="Unassembled WGS sequence"/>
</dbReference>
<organism evidence="7 8">
    <name type="scientific">Sphingomonas jinjuensis</name>
    <dbReference type="NCBI Taxonomy" id="535907"/>
    <lineage>
        <taxon>Bacteria</taxon>
        <taxon>Pseudomonadati</taxon>
        <taxon>Pseudomonadota</taxon>
        <taxon>Alphaproteobacteria</taxon>
        <taxon>Sphingomonadales</taxon>
        <taxon>Sphingomonadaceae</taxon>
        <taxon>Sphingomonas</taxon>
    </lineage>
</organism>
<dbReference type="InterPro" id="IPR007016">
    <property type="entry name" value="O-antigen_ligase-rel_domated"/>
</dbReference>
<feature type="transmembrane region" description="Helical" evidence="5">
    <location>
        <begin position="160"/>
        <end position="193"/>
    </location>
</feature>
<dbReference type="PANTHER" id="PTHR37422">
    <property type="entry name" value="TEICHURONIC ACID BIOSYNTHESIS PROTEIN TUAE"/>
    <property type="match status" value="1"/>
</dbReference>
<evidence type="ECO:0000259" key="6">
    <source>
        <dbReference type="Pfam" id="PF04932"/>
    </source>
</evidence>
<keyword evidence="7" id="KW-0436">Ligase</keyword>
<evidence type="ECO:0000256" key="4">
    <source>
        <dbReference type="ARBA" id="ARBA00023136"/>
    </source>
</evidence>
<proteinExistence type="predicted"/>
<reference evidence="7 8" key="1">
    <citation type="submission" date="2020-08" db="EMBL/GenBank/DDBJ databases">
        <title>Genomic Encyclopedia of Type Strains, Phase IV (KMG-IV): sequencing the most valuable type-strain genomes for metagenomic binning, comparative biology and taxonomic classification.</title>
        <authorList>
            <person name="Goeker M."/>
        </authorList>
    </citation>
    <scope>NUCLEOTIDE SEQUENCE [LARGE SCALE GENOMIC DNA]</scope>
    <source>
        <strain evidence="7 8">YC6723</strain>
    </source>
</reference>